<dbReference type="InterPro" id="IPR013106">
    <property type="entry name" value="Ig_V-set"/>
</dbReference>
<comment type="subcellular location">
    <subcellularLocation>
        <location evidence="1">Cell membrane</location>
        <topology evidence="1">Single-pass type I membrane protein</topology>
    </subcellularLocation>
</comment>
<proteinExistence type="predicted"/>
<dbReference type="Pfam" id="PF07686">
    <property type="entry name" value="V-set"/>
    <property type="match status" value="1"/>
</dbReference>
<evidence type="ECO:0000256" key="2">
    <source>
        <dbReference type="ARBA" id="ARBA00022475"/>
    </source>
</evidence>
<dbReference type="Gene3D" id="2.60.40.10">
    <property type="entry name" value="Immunoglobulins"/>
    <property type="match status" value="1"/>
</dbReference>
<evidence type="ECO:0000259" key="11">
    <source>
        <dbReference type="PROSITE" id="PS50835"/>
    </source>
</evidence>
<dbReference type="Proteomes" id="UP000265200">
    <property type="component" value="Chromosome 2"/>
</dbReference>
<dbReference type="PANTHER" id="PTHR25466">
    <property type="entry name" value="T-LYMPHOCYTE ACTIVATION ANTIGEN"/>
    <property type="match status" value="1"/>
</dbReference>
<dbReference type="SMART" id="SM00409">
    <property type="entry name" value="IG"/>
    <property type="match status" value="1"/>
</dbReference>
<protein>
    <recommendedName>
        <fullName evidence="11">Ig-like domain-containing protein</fullName>
    </recommendedName>
</protein>
<keyword evidence="10" id="KW-0393">Immunoglobulin domain</keyword>
<dbReference type="InterPro" id="IPR003599">
    <property type="entry name" value="Ig_sub"/>
</dbReference>
<dbReference type="InterPro" id="IPR051713">
    <property type="entry name" value="T-cell_Activation_Regulation"/>
</dbReference>
<reference evidence="12 13" key="2">
    <citation type="submission" date="2017-04" db="EMBL/GenBank/DDBJ databases">
        <title>CpG methylation of centromeres and impact of large insertions on vertebrate speciation.</title>
        <authorList>
            <person name="Ichikawa K."/>
            <person name="Yoshimura J."/>
            <person name="Morishita S."/>
        </authorList>
    </citation>
    <scope>NUCLEOTIDE SEQUENCE</scope>
    <source>
        <strain evidence="12 13">HSOK</strain>
    </source>
</reference>
<evidence type="ECO:0000256" key="7">
    <source>
        <dbReference type="ARBA" id="ARBA00023157"/>
    </source>
</evidence>
<dbReference type="PANTHER" id="PTHR25466:SF14">
    <property type="entry name" value="BUTYROPHILIN SUBFAMILY 2 MEMBER A2-LIKE-RELATED"/>
    <property type="match status" value="1"/>
</dbReference>
<sequence length="152" mass="17896">NLESCFTYVYILNYNIIDAQVEKNVLLPCIFTGPPPKQINVFWRDRDAKAVLNIKNGSPVSSDQNQRYQDRVFSFQEEFINGNFSIQMKNLQISDSDTYVCNIVPGHKRRVQLRVSGEMKMMFLHRLWRTLKKTRTVSLLPHLHRSVFVFQK</sequence>
<organism evidence="12 13">
    <name type="scientific">Oryzias latipes</name>
    <name type="common">Japanese rice fish</name>
    <name type="synonym">Japanese killifish</name>
    <dbReference type="NCBI Taxonomy" id="8090"/>
    <lineage>
        <taxon>Eukaryota</taxon>
        <taxon>Metazoa</taxon>
        <taxon>Chordata</taxon>
        <taxon>Craniata</taxon>
        <taxon>Vertebrata</taxon>
        <taxon>Euteleostomi</taxon>
        <taxon>Actinopterygii</taxon>
        <taxon>Neopterygii</taxon>
        <taxon>Teleostei</taxon>
        <taxon>Neoteleostei</taxon>
        <taxon>Acanthomorphata</taxon>
        <taxon>Ovalentaria</taxon>
        <taxon>Atherinomorphae</taxon>
        <taxon>Beloniformes</taxon>
        <taxon>Adrianichthyidae</taxon>
        <taxon>Oryziinae</taxon>
        <taxon>Oryzias</taxon>
    </lineage>
</organism>
<evidence type="ECO:0000256" key="1">
    <source>
        <dbReference type="ARBA" id="ARBA00004251"/>
    </source>
</evidence>
<dbReference type="GO" id="GO:0005886">
    <property type="term" value="C:plasma membrane"/>
    <property type="evidence" value="ECO:0007669"/>
    <property type="project" value="UniProtKB-SubCell"/>
</dbReference>
<evidence type="ECO:0000256" key="6">
    <source>
        <dbReference type="ARBA" id="ARBA00023136"/>
    </source>
</evidence>
<dbReference type="InterPro" id="IPR007110">
    <property type="entry name" value="Ig-like_dom"/>
</dbReference>
<keyword evidence="7" id="KW-1015">Disulfide bond</keyword>
<evidence type="ECO:0000256" key="10">
    <source>
        <dbReference type="ARBA" id="ARBA00023319"/>
    </source>
</evidence>
<evidence type="ECO:0000313" key="13">
    <source>
        <dbReference type="Proteomes" id="UP000265200"/>
    </source>
</evidence>
<evidence type="ECO:0000256" key="4">
    <source>
        <dbReference type="ARBA" id="ARBA00022729"/>
    </source>
</evidence>
<dbReference type="SUPFAM" id="SSF48726">
    <property type="entry name" value="Immunoglobulin"/>
    <property type="match status" value="1"/>
</dbReference>
<evidence type="ECO:0000256" key="5">
    <source>
        <dbReference type="ARBA" id="ARBA00022989"/>
    </source>
</evidence>
<feature type="domain" description="Ig-like" evidence="11">
    <location>
        <begin position="23"/>
        <end position="112"/>
    </location>
</feature>
<dbReference type="InterPro" id="IPR036179">
    <property type="entry name" value="Ig-like_dom_sf"/>
</dbReference>
<name>A0A3P9HRX0_ORYLA</name>
<keyword evidence="6" id="KW-0472">Membrane</keyword>
<keyword evidence="4" id="KW-0732">Signal</keyword>
<keyword evidence="5" id="KW-1133">Transmembrane helix</keyword>
<dbReference type="PROSITE" id="PS50835">
    <property type="entry name" value="IG_LIKE"/>
    <property type="match status" value="1"/>
</dbReference>
<reference evidence="12" key="3">
    <citation type="submission" date="2025-08" db="UniProtKB">
        <authorList>
            <consortium name="Ensembl"/>
        </authorList>
    </citation>
    <scope>IDENTIFICATION</scope>
    <source>
        <strain evidence="12">HSOK</strain>
    </source>
</reference>
<reference key="1">
    <citation type="journal article" date="2007" name="Nature">
        <title>The medaka draft genome and insights into vertebrate genome evolution.</title>
        <authorList>
            <person name="Kasahara M."/>
            <person name="Naruse K."/>
            <person name="Sasaki S."/>
            <person name="Nakatani Y."/>
            <person name="Qu W."/>
            <person name="Ahsan B."/>
            <person name="Yamada T."/>
            <person name="Nagayasu Y."/>
            <person name="Doi K."/>
            <person name="Kasai Y."/>
            <person name="Jindo T."/>
            <person name="Kobayashi D."/>
            <person name="Shimada A."/>
            <person name="Toyoda A."/>
            <person name="Kuroki Y."/>
            <person name="Fujiyama A."/>
            <person name="Sasaki T."/>
            <person name="Shimizu A."/>
            <person name="Asakawa S."/>
            <person name="Shimizu N."/>
            <person name="Hashimoto S."/>
            <person name="Yang J."/>
            <person name="Lee Y."/>
            <person name="Matsushima K."/>
            <person name="Sugano S."/>
            <person name="Sakaizumi M."/>
            <person name="Narita T."/>
            <person name="Ohishi K."/>
            <person name="Haga S."/>
            <person name="Ohta F."/>
            <person name="Nomoto H."/>
            <person name="Nogata K."/>
            <person name="Morishita T."/>
            <person name="Endo T."/>
            <person name="Shin-I T."/>
            <person name="Takeda H."/>
            <person name="Morishita S."/>
            <person name="Kohara Y."/>
        </authorList>
    </citation>
    <scope>NUCLEOTIDE SEQUENCE [LARGE SCALE GENOMIC DNA]</scope>
    <source>
        <strain>Hd-rR</strain>
    </source>
</reference>
<evidence type="ECO:0000313" key="12">
    <source>
        <dbReference type="Ensembl" id="ENSORLP00015010464.1"/>
    </source>
</evidence>
<keyword evidence="8" id="KW-0675">Receptor</keyword>
<accession>A0A3P9HRX0</accession>
<dbReference type="InterPro" id="IPR013783">
    <property type="entry name" value="Ig-like_fold"/>
</dbReference>
<keyword evidence="2" id="KW-1003">Cell membrane</keyword>
<dbReference type="AlphaFoldDB" id="A0A3P9HRX0"/>
<keyword evidence="3" id="KW-0812">Transmembrane</keyword>
<evidence type="ECO:0000256" key="9">
    <source>
        <dbReference type="ARBA" id="ARBA00023180"/>
    </source>
</evidence>
<evidence type="ECO:0000256" key="3">
    <source>
        <dbReference type="ARBA" id="ARBA00022692"/>
    </source>
</evidence>
<reference evidence="12" key="4">
    <citation type="submission" date="2025-09" db="UniProtKB">
        <authorList>
            <consortium name="Ensembl"/>
        </authorList>
    </citation>
    <scope>IDENTIFICATION</scope>
    <source>
        <strain evidence="12">HSOK</strain>
    </source>
</reference>
<evidence type="ECO:0000256" key="8">
    <source>
        <dbReference type="ARBA" id="ARBA00023170"/>
    </source>
</evidence>
<keyword evidence="9" id="KW-0325">Glycoprotein</keyword>
<dbReference type="Ensembl" id="ENSORLT00015017060.1">
    <property type="protein sequence ID" value="ENSORLP00015010464.1"/>
    <property type="gene ID" value="ENSORLG00015011257.1"/>
</dbReference>